<comment type="caution">
    <text evidence="3">The sequence shown here is derived from an EMBL/GenBank/DDBJ whole genome shotgun (WGS) entry which is preliminary data.</text>
</comment>
<dbReference type="AlphaFoldDB" id="A0A6L2KCU7"/>
<keyword evidence="1" id="KW-0175">Coiled coil</keyword>
<proteinExistence type="predicted"/>
<feature type="region of interest" description="Disordered" evidence="2">
    <location>
        <begin position="99"/>
        <end position="121"/>
    </location>
</feature>
<feature type="compositionally biased region" description="Basic and acidic residues" evidence="2">
    <location>
        <begin position="298"/>
        <end position="330"/>
    </location>
</feature>
<evidence type="ECO:0000313" key="3">
    <source>
        <dbReference type="EMBL" id="GEU47261.1"/>
    </source>
</evidence>
<evidence type="ECO:0000256" key="1">
    <source>
        <dbReference type="SAM" id="Coils"/>
    </source>
</evidence>
<protein>
    <submittedName>
        <fullName evidence="3">Uncharacterized protein</fullName>
    </submittedName>
</protein>
<evidence type="ECO:0000256" key="2">
    <source>
        <dbReference type="SAM" id="MobiDB-lite"/>
    </source>
</evidence>
<organism evidence="3">
    <name type="scientific">Tanacetum cinerariifolium</name>
    <name type="common">Dalmatian daisy</name>
    <name type="synonym">Chrysanthemum cinerariifolium</name>
    <dbReference type="NCBI Taxonomy" id="118510"/>
    <lineage>
        <taxon>Eukaryota</taxon>
        <taxon>Viridiplantae</taxon>
        <taxon>Streptophyta</taxon>
        <taxon>Embryophyta</taxon>
        <taxon>Tracheophyta</taxon>
        <taxon>Spermatophyta</taxon>
        <taxon>Magnoliopsida</taxon>
        <taxon>eudicotyledons</taxon>
        <taxon>Gunneridae</taxon>
        <taxon>Pentapetalae</taxon>
        <taxon>asterids</taxon>
        <taxon>campanulids</taxon>
        <taxon>Asterales</taxon>
        <taxon>Asteraceae</taxon>
        <taxon>Asteroideae</taxon>
        <taxon>Anthemideae</taxon>
        <taxon>Anthemidinae</taxon>
        <taxon>Tanacetum</taxon>
    </lineage>
</organism>
<accession>A0A6L2KCU7</accession>
<sequence length="465" mass="52113">MMAGGQNLRIKICVNLSQFLTCSRDVLSNHLLATPTRVRGNTRKRSESFALNKLATLTTFPICSIAISIELPEKIRNWMTQIDKRKRCCELEQISTSGSAAVDKNRGQDDARQNPKKRGMSKDIVTSLNKRMASVETSVAELKTQVEGLEGLDSDFTSMREDFRVALNTLSGDLMREIHGVRDMFMDELTRLQTEFGEEVSTLHQTIEDLQADVALCKWSLSSAGGNTNYGPKLDVSTPSPFVEKQEARAVDNFLWEMESYLEGVNVMDDDSKIKMATRYLKDTAKLRWRRQYGDIDTGKDSSKLKDRKDSSKLKDRKVNHEKGKGEKNAQPKNASLNGMSAHEDKDASGGGCMGSIRILNEIKAKTEVPKVVGKGLQFGYCTPVLLKNTGQFCSTTEPVKQGYSKSQVLFSFSVLVYLLIKEVFSTFAFEDQAHRLSWSNDLSSFIDLATNLKASSITYYYQID</sequence>
<feature type="coiled-coil region" evidence="1">
    <location>
        <begin position="125"/>
        <end position="152"/>
    </location>
</feature>
<feature type="compositionally biased region" description="Basic and acidic residues" evidence="2">
    <location>
        <begin position="103"/>
        <end position="113"/>
    </location>
</feature>
<name>A0A6L2KCU7_TANCI</name>
<feature type="region of interest" description="Disordered" evidence="2">
    <location>
        <begin position="298"/>
        <end position="350"/>
    </location>
</feature>
<gene>
    <name evidence="3" type="ORF">Tci_019239</name>
</gene>
<dbReference type="EMBL" id="BKCJ010002245">
    <property type="protein sequence ID" value="GEU47261.1"/>
    <property type="molecule type" value="Genomic_DNA"/>
</dbReference>
<reference evidence="3" key="1">
    <citation type="journal article" date="2019" name="Sci. Rep.">
        <title>Draft genome of Tanacetum cinerariifolium, the natural source of mosquito coil.</title>
        <authorList>
            <person name="Yamashiro T."/>
            <person name="Shiraishi A."/>
            <person name="Satake H."/>
            <person name="Nakayama K."/>
        </authorList>
    </citation>
    <scope>NUCLEOTIDE SEQUENCE</scope>
</reference>